<reference evidence="1 2" key="1">
    <citation type="submission" date="2023-08" db="EMBL/GenBank/DDBJ databases">
        <title>Whole-genome sequencing of halo(alkali)philic microorganisms from hypersaline lakes.</title>
        <authorList>
            <person name="Sorokin D.Y."/>
            <person name="Abbas B."/>
            <person name="Merkel A.Y."/>
        </authorList>
    </citation>
    <scope>NUCLEOTIDE SEQUENCE [LARGE SCALE GENOMIC DNA]</scope>
    <source>
        <strain evidence="1 2">AB-CW4</strain>
    </source>
</reference>
<name>A0ABU0W4T8_9GAMM</name>
<proteinExistence type="predicted"/>
<evidence type="ECO:0000313" key="1">
    <source>
        <dbReference type="EMBL" id="MDQ2068969.1"/>
    </source>
</evidence>
<comment type="caution">
    <text evidence="1">The sequence shown here is derived from an EMBL/GenBank/DDBJ whole genome shotgun (WGS) entry which is preliminary data.</text>
</comment>
<organism evidence="1 2">
    <name type="scientific">Natronospira bacteriovora</name>
    <dbReference type="NCBI Taxonomy" id="3069753"/>
    <lineage>
        <taxon>Bacteria</taxon>
        <taxon>Pseudomonadati</taxon>
        <taxon>Pseudomonadota</taxon>
        <taxon>Gammaproteobacteria</taxon>
        <taxon>Natronospirales</taxon>
        <taxon>Natronospiraceae</taxon>
        <taxon>Natronospira</taxon>
    </lineage>
</organism>
<dbReference type="EMBL" id="JAVDDT010000002">
    <property type="protein sequence ID" value="MDQ2068969.1"/>
    <property type="molecule type" value="Genomic_DNA"/>
</dbReference>
<sequence>MPRSLPILARLFNVSGRIRFADHAIRETAGNVPAAFRSACQDIARLHRVKKGRVDIIGRGRRQHLHFSRDLPASACQAIANCWTPPPGPERGGARKSR</sequence>
<dbReference type="Pfam" id="PF12321">
    <property type="entry name" value="DUF3634"/>
    <property type="match status" value="1"/>
</dbReference>
<dbReference type="RefSeq" id="WP_306727464.1">
    <property type="nucleotide sequence ID" value="NZ_JAVDDT010000002.1"/>
</dbReference>
<dbReference type="Proteomes" id="UP001239019">
    <property type="component" value="Unassembled WGS sequence"/>
</dbReference>
<accession>A0ABU0W4T8</accession>
<gene>
    <name evidence="1" type="ORF">RBH19_03685</name>
</gene>
<keyword evidence="2" id="KW-1185">Reference proteome</keyword>
<dbReference type="InterPro" id="IPR022090">
    <property type="entry name" value="DUF3634"/>
</dbReference>
<protein>
    <submittedName>
        <fullName evidence="1">DUF3634 family protein</fullName>
    </submittedName>
</protein>
<evidence type="ECO:0000313" key="2">
    <source>
        <dbReference type="Proteomes" id="UP001239019"/>
    </source>
</evidence>